<feature type="compositionally biased region" description="Polar residues" evidence="1">
    <location>
        <begin position="102"/>
        <end position="111"/>
    </location>
</feature>
<dbReference type="Gene3D" id="3.80.10.10">
    <property type="entry name" value="Ribonuclease Inhibitor"/>
    <property type="match status" value="1"/>
</dbReference>
<dbReference type="InterPro" id="IPR011889">
    <property type="entry name" value="Liste_lipo_26"/>
</dbReference>
<dbReference type="RefSeq" id="WP_222227518.1">
    <property type="nucleotide sequence ID" value="NZ_CP081847.1"/>
</dbReference>
<dbReference type="EMBL" id="JARPXL010000021">
    <property type="protein sequence ID" value="MDT2545957.1"/>
    <property type="molecule type" value="Genomic_DNA"/>
</dbReference>
<name>A0AAW8TFY5_9ENTE</name>
<reference evidence="3" key="1">
    <citation type="submission" date="2023-03" db="EMBL/GenBank/DDBJ databases">
        <authorList>
            <person name="Shen W."/>
            <person name="Cai J."/>
        </authorList>
    </citation>
    <scope>NUCLEOTIDE SEQUENCE</scope>
    <source>
        <strain evidence="3">Y15</strain>
    </source>
</reference>
<protein>
    <submittedName>
        <fullName evidence="3">BspA family leucine-rich repeat surface protein</fullName>
    </submittedName>
</protein>
<dbReference type="NCBIfam" id="TIGR02167">
    <property type="entry name" value="Liste_lipo_26"/>
    <property type="match status" value="6"/>
</dbReference>
<feature type="region of interest" description="Disordered" evidence="1">
    <location>
        <begin position="629"/>
        <end position="651"/>
    </location>
</feature>
<evidence type="ECO:0000313" key="3">
    <source>
        <dbReference type="EMBL" id="MDT2545957.1"/>
    </source>
</evidence>
<dbReference type="AlphaFoldDB" id="A0AAW8TFY5"/>
<accession>A0AAW8TFY5</accession>
<dbReference type="Proteomes" id="UP001254770">
    <property type="component" value="Unassembled WGS sequence"/>
</dbReference>
<feature type="compositionally biased region" description="Polar residues" evidence="1">
    <location>
        <begin position="55"/>
        <end position="67"/>
    </location>
</feature>
<keyword evidence="2" id="KW-0732">Signal</keyword>
<dbReference type="InterPro" id="IPR005046">
    <property type="entry name" value="DUF285"/>
</dbReference>
<organism evidence="3 4">
    <name type="scientific">Enterococcus raffinosus</name>
    <dbReference type="NCBI Taxonomy" id="71452"/>
    <lineage>
        <taxon>Bacteria</taxon>
        <taxon>Bacillati</taxon>
        <taxon>Bacillota</taxon>
        <taxon>Bacilli</taxon>
        <taxon>Lactobacillales</taxon>
        <taxon>Enterococcaceae</taxon>
        <taxon>Enterococcus</taxon>
    </lineage>
</organism>
<feature type="region of interest" description="Disordered" evidence="1">
    <location>
        <begin position="55"/>
        <end position="135"/>
    </location>
</feature>
<comment type="caution">
    <text evidence="3">The sequence shown here is derived from an EMBL/GenBank/DDBJ whole genome shotgun (WGS) entry which is preliminary data.</text>
</comment>
<evidence type="ECO:0000256" key="2">
    <source>
        <dbReference type="SAM" id="SignalP"/>
    </source>
</evidence>
<dbReference type="InterPro" id="IPR032675">
    <property type="entry name" value="LRR_dom_sf"/>
</dbReference>
<gene>
    <name evidence="3" type="ORF">P7D69_16530</name>
</gene>
<proteinExistence type="predicted"/>
<feature type="compositionally biased region" description="Basic and acidic residues" evidence="1">
    <location>
        <begin position="117"/>
        <end position="129"/>
    </location>
</feature>
<dbReference type="Pfam" id="PF03382">
    <property type="entry name" value="DUF285"/>
    <property type="match status" value="2"/>
</dbReference>
<feature type="chain" id="PRO_5043959195" evidence="2">
    <location>
        <begin position="31"/>
        <end position="723"/>
    </location>
</feature>
<evidence type="ECO:0000256" key="1">
    <source>
        <dbReference type="SAM" id="MobiDB-lite"/>
    </source>
</evidence>
<sequence length="723" mass="79212">MSKIRKRKLQVLSTIGFFLVGNIPFTIAFANDTSGNTTNKQRVEAKQLLESQDLLKNTSSTIPSNDQVVSSSESSEDTKSQEAQKVTGQTASSTEETEKSTGHASSEKANQTTTSSEKTEETTNNKVEQDSNQSVEKATFSIADWNYKDNADGTVTLESYKGTSTDIVVPNQIDGKQTKIDLSNGINLSGGLNFQNVTSVVFSDDGKRKVQVNSFNINFATWKGLANFDGRGLDTRQVRSMSSMFSGCSSLTNINISNWDTSQVADMSDMFKNCSSLTNINISNWDTSQVTNMARMFNDMYGLTTLDVSSWNTGAVENMNGMFAGCMKLPTLEVSSWDTGTVQNMYGMFNMMTSLTSLDLSGWKTDKVTDMTGMFLGNRVLESLNLNNWNTNNVTKMNSMFASTGLTYIDLSSFQIKPGANITGMFRMSTNTPLIIKVAPTEDRLINYDFKADNRFVGGPVFDANGGEFTDGTSLKNYFDSCAVKADDPKWKIATFKQFKNDLTATKTGYVLGGWSLPSGETDPGNVQDLLKVINYTAIWNKGIIDGNIPSVEDNTKPPSNPSTYGIAYLPKQFAVNPSALNDYGAQTIPVLKKNSFHVAVRDQLLTENSWSLQAQLIWKNKSIPGSSIQTTNKTGEVKKNSNDGSAPFQESDLIPISNDEVEGEKDVEITNAATVIMKTKSQKHNAVYDYNLGDVALKIANAKIVEPDSYTGCVEWNLVDAP</sequence>
<evidence type="ECO:0000313" key="4">
    <source>
        <dbReference type="Proteomes" id="UP001254770"/>
    </source>
</evidence>
<feature type="signal peptide" evidence="2">
    <location>
        <begin position="1"/>
        <end position="30"/>
    </location>
</feature>
<dbReference type="SUPFAM" id="SSF52058">
    <property type="entry name" value="L domain-like"/>
    <property type="match status" value="1"/>
</dbReference>